<keyword evidence="4" id="KW-0732">Signal</keyword>
<sequence>MKKNIFFILPCFFLTFSSLAFCLPAVAANPLLRGIAEYREERFEEALISFKQAEKDDPASSITAFYLGLTFKQTGDYEKAVRHYRKALILKPRINDAYTEIIEVLMRMDRTSEASGYILEAESEGIRPDQIAFLKGLNAARRGKSEEAIQAFQDAIQKNPDLSTAAELQIAMLHVQEGKLRRAKNSLEALSTMAPDTDQADFAKEYSESLSLLMERHRKWHFSLGAEGRYDDNVIASPSTRIRGIDITDKKDTALSSSFQVRFSPLLDRPFSFNGRLAMNSTVYRDTSTHNTLMPSLSLSPAFHFKGGNLSLPLLWDRTWLGGHEYMSNASIRPTLLVQMQSNHTLRLSAAYTRREMLQAPRLADENRDSDIYTASAAYFYSFTEAGGLFHIRYEHIRDEAEGNNWKNKGQRYGAGILIPLQKKIRLSFSAEHLKQDYSKEHSVFGIRRRDKDTAWTALFLWDLSPNLLFSLSYTGSRDDSNIPIYEYRRNVLSAGLEYRF</sequence>
<dbReference type="InterPro" id="IPR011990">
    <property type="entry name" value="TPR-like_helical_dom_sf"/>
</dbReference>
<dbReference type="SUPFAM" id="SSF48452">
    <property type="entry name" value="TPR-like"/>
    <property type="match status" value="1"/>
</dbReference>
<proteinExistence type="predicted"/>
<dbReference type="PROSITE" id="PS50293">
    <property type="entry name" value="TPR_REGION"/>
    <property type="match status" value="1"/>
</dbReference>
<protein>
    <submittedName>
        <fullName evidence="7">Tetratricopeptide repeat protein</fullName>
    </submittedName>
</protein>
<accession>A0A562RGJ7</accession>
<dbReference type="RefSeq" id="WP_144685884.1">
    <property type="nucleotide sequence ID" value="NZ_VLLC01000024.1"/>
</dbReference>
<dbReference type="InterPro" id="IPR051685">
    <property type="entry name" value="Ycf3/AcsC/BcsC/TPR_MFPF"/>
</dbReference>
<dbReference type="InterPro" id="IPR056835">
    <property type="entry name" value="ARM_TT21_5th"/>
</dbReference>
<dbReference type="OrthoDB" id="220004at2"/>
<dbReference type="Gene3D" id="2.40.160.10">
    <property type="entry name" value="Porin"/>
    <property type="match status" value="1"/>
</dbReference>
<evidence type="ECO:0000259" key="6">
    <source>
        <dbReference type="Pfam" id="PF25064"/>
    </source>
</evidence>
<feature type="domain" description="Tetratricopeptide repeat protein 21A/21B fifth ARM repeats" evidence="6">
    <location>
        <begin position="70"/>
        <end position="166"/>
    </location>
</feature>
<evidence type="ECO:0000256" key="1">
    <source>
        <dbReference type="ARBA" id="ARBA00022737"/>
    </source>
</evidence>
<dbReference type="EMBL" id="VLLC01000024">
    <property type="protein sequence ID" value="TWI68108.1"/>
    <property type="molecule type" value="Genomic_DNA"/>
</dbReference>
<evidence type="ECO:0000256" key="3">
    <source>
        <dbReference type="PROSITE-ProRule" id="PRU00339"/>
    </source>
</evidence>
<feature type="repeat" description="TPR" evidence="3">
    <location>
        <begin position="61"/>
        <end position="94"/>
    </location>
</feature>
<dbReference type="Gene3D" id="1.25.40.10">
    <property type="entry name" value="Tetratricopeptide repeat domain"/>
    <property type="match status" value="1"/>
</dbReference>
<feature type="repeat" description="TPR" evidence="3">
    <location>
        <begin position="129"/>
        <end position="162"/>
    </location>
</feature>
<dbReference type="InterPro" id="IPR007655">
    <property type="entry name" value="Slam_C"/>
</dbReference>
<dbReference type="Pfam" id="PF04575">
    <property type="entry name" value="SlipAM"/>
    <property type="match status" value="1"/>
</dbReference>
<dbReference type="AlphaFoldDB" id="A0A562RGJ7"/>
<dbReference type="InterPro" id="IPR023614">
    <property type="entry name" value="Porin_dom_sf"/>
</dbReference>
<keyword evidence="1" id="KW-0677">Repeat</keyword>
<dbReference type="PANTHER" id="PTHR44943:SF8">
    <property type="entry name" value="TPR REPEAT-CONTAINING PROTEIN MJ0263"/>
    <property type="match status" value="1"/>
</dbReference>
<dbReference type="SMART" id="SM00028">
    <property type="entry name" value="TPR"/>
    <property type="match status" value="3"/>
</dbReference>
<dbReference type="PANTHER" id="PTHR44943">
    <property type="entry name" value="CELLULOSE SYNTHASE OPERON PROTEIN C"/>
    <property type="match status" value="1"/>
</dbReference>
<feature type="domain" description="Surface lipoprotein assembly modifier C-terminal" evidence="5">
    <location>
        <begin position="220"/>
        <end position="492"/>
    </location>
</feature>
<name>A0A562RGJ7_9BACT</name>
<evidence type="ECO:0000256" key="2">
    <source>
        <dbReference type="ARBA" id="ARBA00022803"/>
    </source>
</evidence>
<reference evidence="7 8" key="1">
    <citation type="submission" date="2019-07" db="EMBL/GenBank/DDBJ databases">
        <title>Genome sequencing of 100 strains of the haloalkaliphilic chemolithoautotrophic sulfur-oxidizing bacterium Thioalkalivibrio.</title>
        <authorList>
            <person name="Muyzer G."/>
        </authorList>
    </citation>
    <scope>NUCLEOTIDE SEQUENCE [LARGE SCALE GENOMIC DNA]</scope>
    <source>
        <strain evidence="7 8">ASO4-4</strain>
    </source>
</reference>
<evidence type="ECO:0000313" key="8">
    <source>
        <dbReference type="Proteomes" id="UP000318307"/>
    </source>
</evidence>
<keyword evidence="8" id="KW-1185">Reference proteome</keyword>
<feature type="chain" id="PRO_5022064751" evidence="4">
    <location>
        <begin position="28"/>
        <end position="501"/>
    </location>
</feature>
<dbReference type="Pfam" id="PF25064">
    <property type="entry name" value="ARM_TT21_5th"/>
    <property type="match status" value="1"/>
</dbReference>
<dbReference type="InterPro" id="IPR019734">
    <property type="entry name" value="TPR_rpt"/>
</dbReference>
<dbReference type="Proteomes" id="UP000318307">
    <property type="component" value="Unassembled WGS sequence"/>
</dbReference>
<evidence type="ECO:0000256" key="4">
    <source>
        <dbReference type="SAM" id="SignalP"/>
    </source>
</evidence>
<comment type="caution">
    <text evidence="7">The sequence shown here is derived from an EMBL/GenBank/DDBJ whole genome shotgun (WGS) entry which is preliminary data.</text>
</comment>
<gene>
    <name evidence="7" type="ORF">LZ24_02684</name>
</gene>
<evidence type="ECO:0000259" key="5">
    <source>
        <dbReference type="Pfam" id="PF04575"/>
    </source>
</evidence>
<dbReference type="SUPFAM" id="SSF56935">
    <property type="entry name" value="Porins"/>
    <property type="match status" value="1"/>
</dbReference>
<dbReference type="PROSITE" id="PS50005">
    <property type="entry name" value="TPR"/>
    <property type="match status" value="2"/>
</dbReference>
<organism evidence="7 8">
    <name type="scientific">Desulfobotulus alkaliphilus</name>
    <dbReference type="NCBI Taxonomy" id="622671"/>
    <lineage>
        <taxon>Bacteria</taxon>
        <taxon>Pseudomonadati</taxon>
        <taxon>Thermodesulfobacteriota</taxon>
        <taxon>Desulfobacteria</taxon>
        <taxon>Desulfobacterales</taxon>
        <taxon>Desulfobacteraceae</taxon>
        <taxon>Desulfobotulus</taxon>
    </lineage>
</organism>
<feature type="signal peptide" evidence="4">
    <location>
        <begin position="1"/>
        <end position="27"/>
    </location>
</feature>
<keyword evidence="2 3" id="KW-0802">TPR repeat</keyword>
<evidence type="ECO:0000313" key="7">
    <source>
        <dbReference type="EMBL" id="TWI68108.1"/>
    </source>
</evidence>